<evidence type="ECO:0000256" key="3">
    <source>
        <dbReference type="ARBA" id="ARBA00022692"/>
    </source>
</evidence>
<evidence type="ECO:0000256" key="2">
    <source>
        <dbReference type="ARBA" id="ARBA00006214"/>
    </source>
</evidence>
<feature type="transmembrane region" description="Helical" evidence="11">
    <location>
        <begin position="120"/>
        <end position="139"/>
    </location>
</feature>
<evidence type="ECO:0000256" key="9">
    <source>
        <dbReference type="ARBA" id="ARBA00023284"/>
    </source>
</evidence>
<proteinExistence type="inferred from homology"/>
<evidence type="ECO:0000256" key="7">
    <source>
        <dbReference type="ARBA" id="ARBA00023136"/>
    </source>
</evidence>
<dbReference type="AlphaFoldDB" id="A0A261F274"/>
<feature type="transmembrane region" description="Helical" evidence="11">
    <location>
        <begin position="224"/>
        <end position="244"/>
    </location>
</feature>
<dbReference type="CDD" id="cd12922">
    <property type="entry name" value="VKOR_5"/>
    <property type="match status" value="1"/>
</dbReference>
<reference evidence="13 14" key="1">
    <citation type="journal article" date="2017" name="BMC Genomics">
        <title>Comparative genomic and phylogenomic analyses of the Bifidobacteriaceae family.</title>
        <authorList>
            <person name="Lugli G.A."/>
            <person name="Milani C."/>
            <person name="Turroni F."/>
            <person name="Duranti S."/>
            <person name="Mancabelli L."/>
            <person name="Mangifesta M."/>
            <person name="Ferrario C."/>
            <person name="Modesto M."/>
            <person name="Mattarelli P."/>
            <person name="Jiri K."/>
            <person name="van Sinderen D."/>
            <person name="Ventura M."/>
        </authorList>
    </citation>
    <scope>NUCLEOTIDE SEQUENCE [LARGE SCALE GENOMIC DNA]</scope>
    <source>
        <strain evidence="13 14">DSM 24762</strain>
    </source>
</reference>
<gene>
    <name evidence="13" type="ORF">ALMA_1500</name>
</gene>
<keyword evidence="4" id="KW-0874">Quinone</keyword>
<feature type="region of interest" description="Disordered" evidence="10">
    <location>
        <begin position="1"/>
        <end position="33"/>
    </location>
</feature>
<protein>
    <submittedName>
        <fullName evidence="13">Vitamin K epoxide reductase family</fullName>
    </submittedName>
</protein>
<feature type="transmembrane region" description="Helical" evidence="11">
    <location>
        <begin position="170"/>
        <end position="189"/>
    </location>
</feature>
<keyword evidence="5 11" id="KW-1133">Transmembrane helix</keyword>
<dbReference type="Gene3D" id="1.20.1440.130">
    <property type="entry name" value="VKOR domain"/>
    <property type="match status" value="1"/>
</dbReference>
<evidence type="ECO:0000256" key="1">
    <source>
        <dbReference type="ARBA" id="ARBA00004141"/>
    </source>
</evidence>
<evidence type="ECO:0000256" key="11">
    <source>
        <dbReference type="SAM" id="Phobius"/>
    </source>
</evidence>
<dbReference type="InterPro" id="IPR038354">
    <property type="entry name" value="VKOR_sf"/>
</dbReference>
<dbReference type="EMBL" id="MWWT01000009">
    <property type="protein sequence ID" value="OZG53198.1"/>
    <property type="molecule type" value="Genomic_DNA"/>
</dbReference>
<dbReference type="InterPro" id="IPR041714">
    <property type="entry name" value="VKOR_Actinobacteria"/>
</dbReference>
<comment type="similarity">
    <text evidence="2">Belongs to the VKOR family.</text>
</comment>
<dbReference type="GO" id="GO:0016491">
    <property type="term" value="F:oxidoreductase activity"/>
    <property type="evidence" value="ECO:0007669"/>
    <property type="project" value="UniProtKB-KW"/>
</dbReference>
<feature type="transmembrane region" description="Helical" evidence="11">
    <location>
        <begin position="53"/>
        <end position="73"/>
    </location>
</feature>
<dbReference type="GO" id="GO:0048038">
    <property type="term" value="F:quinone binding"/>
    <property type="evidence" value="ECO:0007669"/>
    <property type="project" value="UniProtKB-KW"/>
</dbReference>
<feature type="transmembrane region" description="Helical" evidence="11">
    <location>
        <begin position="146"/>
        <end position="164"/>
    </location>
</feature>
<dbReference type="Proteomes" id="UP000243657">
    <property type="component" value="Unassembled WGS sequence"/>
</dbReference>
<feature type="compositionally biased region" description="Low complexity" evidence="10">
    <location>
        <begin position="21"/>
        <end position="33"/>
    </location>
</feature>
<evidence type="ECO:0000256" key="5">
    <source>
        <dbReference type="ARBA" id="ARBA00022989"/>
    </source>
</evidence>
<dbReference type="InterPro" id="IPR012932">
    <property type="entry name" value="VKOR"/>
</dbReference>
<dbReference type="GO" id="GO:0016020">
    <property type="term" value="C:membrane"/>
    <property type="evidence" value="ECO:0007669"/>
    <property type="project" value="UniProtKB-SubCell"/>
</dbReference>
<keyword evidence="7 11" id="KW-0472">Membrane</keyword>
<evidence type="ECO:0000256" key="8">
    <source>
        <dbReference type="ARBA" id="ARBA00023157"/>
    </source>
</evidence>
<keyword evidence="3 11" id="KW-0812">Transmembrane</keyword>
<comment type="subcellular location">
    <subcellularLocation>
        <location evidence="1">Membrane</location>
        <topology evidence="1">Multi-pass membrane protein</topology>
    </subcellularLocation>
</comment>
<keyword evidence="9" id="KW-0676">Redox-active center</keyword>
<sequence length="248" mass="26110">MSMTDSQDTEKLAATPDATTPAESASPADIAPAESDASAAPARALAGWRHSRTWTYLVMLLASASALIVSFALSAETLQLARNPQGALACDVNAVISCSNVANSWQSEFIHFGGLSFPNAFFGIAAESVFVTVAVVGLAGVVLPRWFSIASWVGNLIALAYALWLFSQSVFVIEALCPWCMGLLTSTLLQFMAQSHATYAVQGIGARSRAARGLAAYFRLNADLLVNLLVFVAIAAVVLLKYGAALFA</sequence>
<keyword evidence="14" id="KW-1185">Reference proteome</keyword>
<dbReference type="SMART" id="SM00756">
    <property type="entry name" value="VKc"/>
    <property type="match status" value="1"/>
</dbReference>
<evidence type="ECO:0000256" key="6">
    <source>
        <dbReference type="ARBA" id="ARBA00023002"/>
    </source>
</evidence>
<comment type="caution">
    <text evidence="13">The sequence shown here is derived from an EMBL/GenBank/DDBJ whole genome shotgun (WGS) entry which is preliminary data.</text>
</comment>
<keyword evidence="8" id="KW-1015">Disulfide bond</keyword>
<feature type="domain" description="Vitamin K epoxide reductase" evidence="12">
    <location>
        <begin position="52"/>
        <end position="198"/>
    </location>
</feature>
<evidence type="ECO:0000259" key="12">
    <source>
        <dbReference type="SMART" id="SM00756"/>
    </source>
</evidence>
<evidence type="ECO:0000313" key="14">
    <source>
        <dbReference type="Proteomes" id="UP000243657"/>
    </source>
</evidence>
<evidence type="ECO:0000256" key="4">
    <source>
        <dbReference type="ARBA" id="ARBA00022719"/>
    </source>
</evidence>
<dbReference type="Pfam" id="PF07884">
    <property type="entry name" value="VKOR"/>
    <property type="match status" value="1"/>
</dbReference>
<accession>A0A261F274</accession>
<keyword evidence="6" id="KW-0560">Oxidoreductase</keyword>
<evidence type="ECO:0000256" key="10">
    <source>
        <dbReference type="SAM" id="MobiDB-lite"/>
    </source>
</evidence>
<evidence type="ECO:0000313" key="13">
    <source>
        <dbReference type="EMBL" id="OZG53198.1"/>
    </source>
</evidence>
<name>A0A261F274_9BIFI</name>
<organism evidence="13 14">
    <name type="scientific">Alloscardovia macacae</name>
    <dbReference type="NCBI Taxonomy" id="1160091"/>
    <lineage>
        <taxon>Bacteria</taxon>
        <taxon>Bacillati</taxon>
        <taxon>Actinomycetota</taxon>
        <taxon>Actinomycetes</taxon>
        <taxon>Bifidobacteriales</taxon>
        <taxon>Bifidobacteriaceae</taxon>
        <taxon>Alloscardovia</taxon>
    </lineage>
</organism>